<dbReference type="GO" id="GO:0005739">
    <property type="term" value="C:mitochondrion"/>
    <property type="evidence" value="ECO:0007669"/>
    <property type="project" value="TreeGrafter"/>
</dbReference>
<comment type="similarity">
    <text evidence="1">Belongs to the MTFP1 family.</text>
</comment>
<dbReference type="Proteomes" id="UP000271974">
    <property type="component" value="Unassembled WGS sequence"/>
</dbReference>
<reference evidence="4 5" key="1">
    <citation type="submission" date="2019-01" db="EMBL/GenBank/DDBJ databases">
        <title>A draft genome assembly of the solar-powered sea slug Elysia chlorotica.</title>
        <authorList>
            <person name="Cai H."/>
            <person name="Li Q."/>
            <person name="Fang X."/>
            <person name="Li J."/>
            <person name="Curtis N.E."/>
            <person name="Altenburger A."/>
            <person name="Shibata T."/>
            <person name="Feng M."/>
            <person name="Maeda T."/>
            <person name="Schwartz J.A."/>
            <person name="Shigenobu S."/>
            <person name="Lundholm N."/>
            <person name="Nishiyama T."/>
            <person name="Yang H."/>
            <person name="Hasebe M."/>
            <person name="Li S."/>
            <person name="Pierce S.K."/>
            <person name="Wang J."/>
        </authorList>
    </citation>
    <scope>NUCLEOTIDE SEQUENCE [LARGE SCALE GENOMIC DNA]</scope>
    <source>
        <strain evidence="4">EC2010</strain>
        <tissue evidence="4">Whole organism of an adult</tissue>
    </source>
</reference>
<dbReference type="GO" id="GO:0000266">
    <property type="term" value="P:mitochondrial fission"/>
    <property type="evidence" value="ECO:0007669"/>
    <property type="project" value="TreeGrafter"/>
</dbReference>
<dbReference type="PANTHER" id="PTHR11001">
    <property type="entry name" value="MITOCHONDRIAL FISSION PROCESS PROTEIN 1"/>
    <property type="match status" value="1"/>
</dbReference>
<dbReference type="EMBL" id="RQTK01000403">
    <property type="protein sequence ID" value="RUS80231.1"/>
    <property type="molecule type" value="Genomic_DNA"/>
</dbReference>
<protein>
    <recommendedName>
        <fullName evidence="2">Mitochondrial fission process protein 1</fullName>
    </recommendedName>
    <alternativeName>
        <fullName evidence="3">Mitochondrial 18 kDa protein</fullName>
    </alternativeName>
</protein>
<sequence length="191" mass="19914">MPYMGPDCFKTYPVRFAGYGLGVAEALSGSVTYPVINGLRVVGTGFILAHTCYRPLQVGKGAKSPGNELGPIASEADVLPQGHRAPGVVGTGSILAHTFYSILQKTQSTLKMATSAADTFLYEAVASGFIPPVLASVVRKAAYQIPVPASVSPAARAWLPAGLALASLPVVIPLTDGVVDLLMDVTIRQLY</sequence>
<accession>A0A433TFB2</accession>
<organism evidence="4 5">
    <name type="scientific">Elysia chlorotica</name>
    <name type="common">Eastern emerald elysia</name>
    <name type="synonym">Sea slug</name>
    <dbReference type="NCBI Taxonomy" id="188477"/>
    <lineage>
        <taxon>Eukaryota</taxon>
        <taxon>Metazoa</taxon>
        <taxon>Spiralia</taxon>
        <taxon>Lophotrochozoa</taxon>
        <taxon>Mollusca</taxon>
        <taxon>Gastropoda</taxon>
        <taxon>Heterobranchia</taxon>
        <taxon>Euthyneura</taxon>
        <taxon>Panpulmonata</taxon>
        <taxon>Sacoglossa</taxon>
        <taxon>Placobranchoidea</taxon>
        <taxon>Plakobranchidae</taxon>
        <taxon>Elysia</taxon>
    </lineage>
</organism>
<dbReference type="OrthoDB" id="6051859at2759"/>
<keyword evidence="5" id="KW-1185">Reference proteome</keyword>
<dbReference type="PANTHER" id="PTHR11001:SF2">
    <property type="entry name" value="MITOCHONDRIAL FISSION PROCESS PROTEIN 1"/>
    <property type="match status" value="1"/>
</dbReference>
<evidence type="ECO:0000313" key="5">
    <source>
        <dbReference type="Proteomes" id="UP000271974"/>
    </source>
</evidence>
<evidence type="ECO:0000256" key="3">
    <source>
        <dbReference type="ARBA" id="ARBA00029631"/>
    </source>
</evidence>
<gene>
    <name evidence="4" type="ORF">EGW08_011996</name>
</gene>
<comment type="caution">
    <text evidence="4">The sequence shown here is derived from an EMBL/GenBank/DDBJ whole genome shotgun (WGS) entry which is preliminary data.</text>
</comment>
<evidence type="ECO:0000256" key="1">
    <source>
        <dbReference type="ARBA" id="ARBA00009224"/>
    </source>
</evidence>
<evidence type="ECO:0000256" key="2">
    <source>
        <dbReference type="ARBA" id="ARBA00017835"/>
    </source>
</evidence>
<dbReference type="AlphaFoldDB" id="A0A433TFB2"/>
<name>A0A433TFB2_ELYCH</name>
<dbReference type="InterPro" id="IPR019560">
    <property type="entry name" value="Mitochondrial_18_kDa_protein"/>
</dbReference>
<evidence type="ECO:0000313" key="4">
    <source>
        <dbReference type="EMBL" id="RUS80231.1"/>
    </source>
</evidence>
<proteinExistence type="inferred from homology"/>